<feature type="region of interest" description="Disordered" evidence="3">
    <location>
        <begin position="1"/>
        <end position="78"/>
    </location>
</feature>
<comment type="caution">
    <text evidence="5">The sequence shown here is derived from an EMBL/GenBank/DDBJ whole genome shotgun (WGS) entry which is preliminary data.</text>
</comment>
<dbReference type="RefSeq" id="WP_381739709.1">
    <property type="nucleotide sequence ID" value="NZ_JBHSDP010000015.1"/>
</dbReference>
<evidence type="ECO:0000313" key="6">
    <source>
        <dbReference type="Proteomes" id="UP001595824"/>
    </source>
</evidence>
<keyword evidence="4" id="KW-0812">Transmembrane</keyword>
<evidence type="ECO:0008006" key="7">
    <source>
        <dbReference type="Google" id="ProtNLM"/>
    </source>
</evidence>
<dbReference type="PANTHER" id="PTHR37042">
    <property type="entry name" value="OUTER MEMBRANE PROTEIN RV1973"/>
    <property type="match status" value="1"/>
</dbReference>
<organism evidence="5 6">
    <name type="scientific">Streptomyces andamanensis</name>
    <dbReference type="NCBI Taxonomy" id="1565035"/>
    <lineage>
        <taxon>Bacteria</taxon>
        <taxon>Bacillati</taxon>
        <taxon>Actinomycetota</taxon>
        <taxon>Actinomycetes</taxon>
        <taxon>Kitasatosporales</taxon>
        <taxon>Streptomycetaceae</taxon>
        <taxon>Streptomyces</taxon>
    </lineage>
</organism>
<feature type="transmembrane region" description="Helical" evidence="4">
    <location>
        <begin position="88"/>
        <end position="108"/>
    </location>
</feature>
<proteinExistence type="predicted"/>
<comment type="subcellular location">
    <subcellularLocation>
        <location evidence="1">Membrane</location>
    </subcellularLocation>
</comment>
<reference evidence="6" key="1">
    <citation type="journal article" date="2019" name="Int. J. Syst. Evol. Microbiol.">
        <title>The Global Catalogue of Microorganisms (GCM) 10K type strain sequencing project: providing services to taxonomists for standard genome sequencing and annotation.</title>
        <authorList>
            <consortium name="The Broad Institute Genomics Platform"/>
            <consortium name="The Broad Institute Genome Sequencing Center for Infectious Disease"/>
            <person name="Wu L."/>
            <person name="Ma J."/>
        </authorList>
    </citation>
    <scope>NUCLEOTIDE SEQUENCE [LARGE SCALE GENOMIC DNA]</scope>
    <source>
        <strain evidence="6">PCU 347</strain>
    </source>
</reference>
<dbReference type="PANTHER" id="PTHR37042:SF4">
    <property type="entry name" value="OUTER MEMBRANE PROTEIN RV1973"/>
    <property type="match status" value="1"/>
</dbReference>
<keyword evidence="2 4" id="KW-0472">Membrane</keyword>
<evidence type="ECO:0000256" key="4">
    <source>
        <dbReference type="SAM" id="Phobius"/>
    </source>
</evidence>
<evidence type="ECO:0000256" key="1">
    <source>
        <dbReference type="ARBA" id="ARBA00004370"/>
    </source>
</evidence>
<sequence>MSRLLRTRRGHSADADTAITEDTADTANPADPADEAAAPEPRDQSEAPDAPETADEAEGAENAADTDDPAEAPAAPARRSRRALLRRSALAALALVLVLAGGAFFYGAHHLRSAPSARNTALTDNEATTRVAGDIGNDLARVFSYSPDGLDATERSARSVLTGKAARQYTELVGRIRADVAKQRVTLSTQAVRVAVVELHGESATLLVFLDQVSRRDKGKATAAAAQLVVTAQKEGDQWRIVDMQTR</sequence>
<name>A0ABV8TF22_9ACTN</name>
<evidence type="ECO:0000256" key="3">
    <source>
        <dbReference type="SAM" id="MobiDB-lite"/>
    </source>
</evidence>
<protein>
    <recommendedName>
        <fullName evidence="7">Mce-associated membrane protein</fullName>
    </recommendedName>
</protein>
<gene>
    <name evidence="5" type="ORF">ACFPC0_15865</name>
</gene>
<dbReference type="EMBL" id="JBHSDP010000015">
    <property type="protein sequence ID" value="MFC4329260.1"/>
    <property type="molecule type" value="Genomic_DNA"/>
</dbReference>
<accession>A0ABV8TF22</accession>
<evidence type="ECO:0000313" key="5">
    <source>
        <dbReference type="EMBL" id="MFC4329260.1"/>
    </source>
</evidence>
<feature type="compositionally biased region" description="Acidic residues" evidence="3">
    <location>
        <begin position="52"/>
        <end position="70"/>
    </location>
</feature>
<keyword evidence="4" id="KW-1133">Transmembrane helix</keyword>
<keyword evidence="6" id="KW-1185">Reference proteome</keyword>
<dbReference type="Proteomes" id="UP001595824">
    <property type="component" value="Unassembled WGS sequence"/>
</dbReference>
<evidence type="ECO:0000256" key="2">
    <source>
        <dbReference type="ARBA" id="ARBA00023136"/>
    </source>
</evidence>
<feature type="compositionally biased region" description="Low complexity" evidence="3">
    <location>
        <begin position="15"/>
        <end position="39"/>
    </location>
</feature>
<feature type="compositionally biased region" description="Basic residues" evidence="3">
    <location>
        <begin position="1"/>
        <end position="10"/>
    </location>
</feature>